<dbReference type="Gene3D" id="1.10.530.10">
    <property type="match status" value="1"/>
</dbReference>
<evidence type="ECO:0000259" key="2">
    <source>
        <dbReference type="Pfam" id="PF01464"/>
    </source>
</evidence>
<dbReference type="SUPFAM" id="SSF53955">
    <property type="entry name" value="Lysozyme-like"/>
    <property type="match status" value="1"/>
</dbReference>
<dbReference type="EMBL" id="BMXG01000012">
    <property type="protein sequence ID" value="GHC03926.1"/>
    <property type="molecule type" value="Genomic_DNA"/>
</dbReference>
<keyword evidence="1" id="KW-1133">Transmembrane helix</keyword>
<dbReference type="Proteomes" id="UP000642829">
    <property type="component" value="Unassembled WGS sequence"/>
</dbReference>
<name>A0A8J3GEH4_9BACT</name>
<feature type="domain" description="Transglycosylase SLT" evidence="2">
    <location>
        <begin position="44"/>
        <end position="143"/>
    </location>
</feature>
<accession>A0A8J3GEH4</accession>
<keyword evidence="1" id="KW-0472">Membrane</keyword>
<keyword evidence="4" id="KW-1185">Reference proteome</keyword>
<reference evidence="3" key="2">
    <citation type="submission" date="2020-09" db="EMBL/GenBank/DDBJ databases">
        <authorList>
            <person name="Sun Q."/>
            <person name="Kim S."/>
        </authorList>
    </citation>
    <scope>NUCLEOTIDE SEQUENCE</scope>
    <source>
        <strain evidence="3">KCTC 12870</strain>
    </source>
</reference>
<dbReference type="CDD" id="cd00254">
    <property type="entry name" value="LT-like"/>
    <property type="match status" value="1"/>
</dbReference>
<reference evidence="3" key="1">
    <citation type="journal article" date="2014" name="Int. J. Syst. Evol. Microbiol.">
        <title>Complete genome sequence of Corynebacterium casei LMG S-19264T (=DSM 44701T), isolated from a smear-ripened cheese.</title>
        <authorList>
            <consortium name="US DOE Joint Genome Institute (JGI-PGF)"/>
            <person name="Walter F."/>
            <person name="Albersmeier A."/>
            <person name="Kalinowski J."/>
            <person name="Ruckert C."/>
        </authorList>
    </citation>
    <scope>NUCLEOTIDE SEQUENCE</scope>
    <source>
        <strain evidence="3">KCTC 12870</strain>
    </source>
</reference>
<dbReference type="InterPro" id="IPR023346">
    <property type="entry name" value="Lysozyme-like_dom_sf"/>
</dbReference>
<evidence type="ECO:0000313" key="3">
    <source>
        <dbReference type="EMBL" id="GHC03926.1"/>
    </source>
</evidence>
<evidence type="ECO:0000256" key="1">
    <source>
        <dbReference type="SAM" id="Phobius"/>
    </source>
</evidence>
<dbReference type="RefSeq" id="WP_189514799.1">
    <property type="nucleotide sequence ID" value="NZ_BMXG01000012.1"/>
</dbReference>
<dbReference type="AlphaFoldDB" id="A0A8J3GEH4"/>
<feature type="transmembrane region" description="Helical" evidence="1">
    <location>
        <begin position="12"/>
        <end position="29"/>
    </location>
</feature>
<sequence length="177" mass="20100">MTNVWAQRRFELYLSIVAVGVFALFFWIGQPRKMDAYTVWQDVQAATADTGIKPEFVYAICMAESSLKPRADSGYARGLMQVSRIGWREVSDVPYAMAYHPETNLKVGVDYLQFLRHFLKQNHAFSYARLAACYRYGPYALKDVGFAVSKLEAPTNKIYQKLFAGNTAPVEIPKPPQ</sequence>
<dbReference type="InterPro" id="IPR008258">
    <property type="entry name" value="Transglycosylase_SLT_dom_1"/>
</dbReference>
<proteinExistence type="predicted"/>
<comment type="caution">
    <text evidence="3">The sequence shown here is derived from an EMBL/GenBank/DDBJ whole genome shotgun (WGS) entry which is preliminary data.</text>
</comment>
<evidence type="ECO:0000313" key="4">
    <source>
        <dbReference type="Proteomes" id="UP000642829"/>
    </source>
</evidence>
<gene>
    <name evidence="3" type="ORF">GCM10007047_20670</name>
</gene>
<keyword evidence="1" id="KW-0812">Transmembrane</keyword>
<protein>
    <recommendedName>
        <fullName evidence="2">Transglycosylase SLT domain-containing protein</fullName>
    </recommendedName>
</protein>
<organism evidence="3 4">
    <name type="scientific">Cerasicoccus arenae</name>
    <dbReference type="NCBI Taxonomy" id="424488"/>
    <lineage>
        <taxon>Bacteria</taxon>
        <taxon>Pseudomonadati</taxon>
        <taxon>Verrucomicrobiota</taxon>
        <taxon>Opitutia</taxon>
        <taxon>Puniceicoccales</taxon>
        <taxon>Cerasicoccaceae</taxon>
        <taxon>Cerasicoccus</taxon>
    </lineage>
</organism>
<dbReference type="Pfam" id="PF01464">
    <property type="entry name" value="SLT"/>
    <property type="match status" value="1"/>
</dbReference>